<dbReference type="Gene3D" id="3.30.1640.10">
    <property type="entry name" value="mini-chromosome maintenance (MCM) complex, chain A, domain 1"/>
    <property type="match status" value="1"/>
</dbReference>
<dbReference type="GO" id="GO:0016787">
    <property type="term" value="F:hydrolase activity"/>
    <property type="evidence" value="ECO:0007669"/>
    <property type="project" value="UniProtKB-KW"/>
</dbReference>
<dbReference type="Pfam" id="PF17855">
    <property type="entry name" value="MCM_lid"/>
    <property type="match status" value="1"/>
</dbReference>
<evidence type="ECO:0000256" key="4">
    <source>
        <dbReference type="ARBA" id="ARBA00022741"/>
    </source>
</evidence>
<evidence type="ECO:0000313" key="15">
    <source>
        <dbReference type="Proteomes" id="UP001150569"/>
    </source>
</evidence>
<evidence type="ECO:0000256" key="3">
    <source>
        <dbReference type="ARBA" id="ARBA00022705"/>
    </source>
</evidence>
<dbReference type="PRINTS" id="PR01660">
    <property type="entry name" value="MCMPROTEIN4"/>
</dbReference>
<evidence type="ECO:0000256" key="1">
    <source>
        <dbReference type="ARBA" id="ARBA00004123"/>
    </source>
</evidence>
<comment type="caution">
    <text evidence="14">The sequence shown here is derived from an EMBL/GenBank/DDBJ whole genome shotgun (WGS) entry which is preliminary data.</text>
</comment>
<feature type="compositionally biased region" description="Polar residues" evidence="12">
    <location>
        <begin position="69"/>
        <end position="94"/>
    </location>
</feature>
<keyword evidence="8 10" id="KW-0238">DNA-binding</keyword>
<keyword evidence="4 10" id="KW-0547">Nucleotide-binding</keyword>
<keyword evidence="3 11" id="KW-0235">DNA replication</keyword>
<dbReference type="Pfam" id="PF00493">
    <property type="entry name" value="MCM"/>
    <property type="match status" value="1"/>
</dbReference>
<evidence type="ECO:0000259" key="13">
    <source>
        <dbReference type="PROSITE" id="PS50051"/>
    </source>
</evidence>
<name>A0A9W8DHU0_9FUNG</name>
<feature type="compositionally biased region" description="Polar residues" evidence="12">
    <location>
        <begin position="39"/>
        <end position="56"/>
    </location>
</feature>
<organism evidence="14 15">
    <name type="scientific">Tieghemiomyces parasiticus</name>
    <dbReference type="NCBI Taxonomy" id="78921"/>
    <lineage>
        <taxon>Eukaryota</taxon>
        <taxon>Fungi</taxon>
        <taxon>Fungi incertae sedis</taxon>
        <taxon>Zoopagomycota</taxon>
        <taxon>Kickxellomycotina</taxon>
        <taxon>Dimargaritomycetes</taxon>
        <taxon>Dimargaritales</taxon>
        <taxon>Dimargaritaceae</taxon>
        <taxon>Tieghemiomyces</taxon>
    </lineage>
</organism>
<dbReference type="PANTHER" id="PTHR11630">
    <property type="entry name" value="DNA REPLICATION LICENSING FACTOR MCM FAMILY MEMBER"/>
    <property type="match status" value="1"/>
</dbReference>
<keyword evidence="6 11" id="KW-0347">Helicase</keyword>
<dbReference type="GO" id="GO:0097373">
    <property type="term" value="C:MCM core complex"/>
    <property type="evidence" value="ECO:0007669"/>
    <property type="project" value="UniProtKB-ARBA"/>
</dbReference>
<comment type="subcellular location">
    <subcellularLocation>
        <location evidence="1">Nucleus</location>
    </subcellularLocation>
</comment>
<dbReference type="InterPro" id="IPR031327">
    <property type="entry name" value="MCM"/>
</dbReference>
<evidence type="ECO:0000313" key="14">
    <source>
        <dbReference type="EMBL" id="KAJ1909873.1"/>
    </source>
</evidence>
<comment type="subunit">
    <text evidence="11">Component of the MCM2-7 complex.</text>
</comment>
<dbReference type="CDD" id="cd17755">
    <property type="entry name" value="MCM4"/>
    <property type="match status" value="1"/>
</dbReference>
<gene>
    <name evidence="14" type="primary">CDC54_2</name>
    <name evidence="14" type="ORF">IWQ60_010946</name>
</gene>
<dbReference type="SUPFAM" id="SSF52540">
    <property type="entry name" value="P-loop containing nucleoside triphosphate hydrolases"/>
    <property type="match status" value="1"/>
</dbReference>
<keyword evidence="9 11" id="KW-0539">Nucleus</keyword>
<dbReference type="GO" id="GO:0005656">
    <property type="term" value="C:nuclear pre-replicative complex"/>
    <property type="evidence" value="ECO:0007669"/>
    <property type="project" value="UniProtKB-ARBA"/>
</dbReference>
<comment type="similarity">
    <text evidence="2 10">Belongs to the MCM family.</text>
</comment>
<evidence type="ECO:0000256" key="7">
    <source>
        <dbReference type="ARBA" id="ARBA00022840"/>
    </source>
</evidence>
<dbReference type="InterPro" id="IPR001208">
    <property type="entry name" value="MCM_dom"/>
</dbReference>
<dbReference type="InterPro" id="IPR027925">
    <property type="entry name" value="MCM_N"/>
</dbReference>
<sequence length="918" mass="102051">MVNSDNSQPGPRNDREFPSSPSRPAGNAGDGFLPPGTPSAWQLGQIPSTPQGVGQIYSSQRGEMSSYIGNSQRMTTGTPASSQMAGPYASQSPFTPHPFTDPATPGGPQSTGLGGFGSPPFLHPHTPGGGMSATNPSELHSHLDTPAAPGEDPSATVRVIWGTTVDIQESMALFHNFLLEYKLKYQLSPEESHRALEPNFQDPYYPRILQQMRDAESYNLNLNCHNLLAYPRCVKLYHQLVQYPQEIIPLMDHVLTQTFYELFSDLEYTGGQELTVRPYNLERSINMRDLNPGDMDKLVSIKGLMIRSSAVIPDMKQAFFRCSNCDFAMLVSIDRGRIAEPTKCPRDICNSNGTMQLIHNRSQFADKQVCRLQETPDVIPDGQTPHTVALCMYDELVDVAKPGDRLEITGIFRGVPVRPNPRHRSMKSLFRTYIDVVHVRKSSQQRLQLDRQITGENEFVVDFQEEEQEQGFTPEQEQEIQRASKRSNLYAQLAQSLAPSIFQMEDVKKAILLQLFGGTTKTFQEKAIPKSRGDINLLLVGDPGISKSQMLKYAHKIAPRGVYTSGKGSSAVGLTAYVTRDPDTRQVVLESGALVLSDGGICCIDEFDKMSETTRSILHEVMEQQTVSIAKAGIIATLNARTSILASANPRESKWQRHLSVTENANIPPPLLSRFDVVFVLIDKVDDFEDRRLAKHLVSLYTEDAPSVAPTGEGGDGNDGPQTILSIEQLTRYISYARRYIHPVLTENACAVLTNQYVELRKLGYSRNARVFSSTTRQLESMIRLAEAHARMRFSTIVEAEDADEAARLVRTGIQLAATDPLTGAIDLDLIATGISSHARRFLDDMKKELLTLLTNRSVPATRWHVALEELNEQSSVEVPSRDFEQVVRELETEGHVQITGERGHRLIRRLAGGPMMF</sequence>
<dbReference type="InterPro" id="IPR018525">
    <property type="entry name" value="MCM_CS"/>
</dbReference>
<reference evidence="14" key="1">
    <citation type="submission" date="2022-07" db="EMBL/GenBank/DDBJ databases">
        <title>Phylogenomic reconstructions and comparative analyses of Kickxellomycotina fungi.</title>
        <authorList>
            <person name="Reynolds N.K."/>
            <person name="Stajich J.E."/>
            <person name="Barry K."/>
            <person name="Grigoriev I.V."/>
            <person name="Crous P."/>
            <person name="Smith M.E."/>
        </authorList>
    </citation>
    <scope>NUCLEOTIDE SEQUENCE</scope>
    <source>
        <strain evidence="14">RSA 861</strain>
    </source>
</reference>
<dbReference type="Gene3D" id="2.20.28.10">
    <property type="match status" value="1"/>
</dbReference>
<dbReference type="EMBL" id="JANBPT010001132">
    <property type="protein sequence ID" value="KAJ1909873.1"/>
    <property type="molecule type" value="Genomic_DNA"/>
</dbReference>
<feature type="domain" description="MCM C-terminal AAA(+) ATPase" evidence="13">
    <location>
        <begin position="489"/>
        <end position="697"/>
    </location>
</feature>
<dbReference type="Pfam" id="PF14551">
    <property type="entry name" value="MCM_N"/>
    <property type="match status" value="1"/>
</dbReference>
<dbReference type="GO" id="GO:0017116">
    <property type="term" value="F:single-stranded DNA helicase activity"/>
    <property type="evidence" value="ECO:0007669"/>
    <property type="project" value="TreeGrafter"/>
</dbReference>
<dbReference type="PROSITE" id="PS50051">
    <property type="entry name" value="MCM_2"/>
    <property type="match status" value="1"/>
</dbReference>
<evidence type="ECO:0000256" key="8">
    <source>
        <dbReference type="ARBA" id="ARBA00023125"/>
    </source>
</evidence>
<evidence type="ECO:0000256" key="5">
    <source>
        <dbReference type="ARBA" id="ARBA00022801"/>
    </source>
</evidence>
<dbReference type="SUPFAM" id="SSF50249">
    <property type="entry name" value="Nucleic acid-binding proteins"/>
    <property type="match status" value="1"/>
</dbReference>
<dbReference type="Gene3D" id="3.40.50.300">
    <property type="entry name" value="P-loop containing nucleotide triphosphate hydrolases"/>
    <property type="match status" value="1"/>
</dbReference>
<feature type="region of interest" description="Disordered" evidence="12">
    <location>
        <begin position="69"/>
        <end position="152"/>
    </location>
</feature>
<proteinExistence type="inferred from homology"/>
<keyword evidence="5 11" id="KW-0378">Hydrolase</keyword>
<comment type="function">
    <text evidence="11">Acts as component of the MCM2-7 complex (MCM complex) which is the replicative helicase essential for 'once per cell cycle' DNA replication initiation and elongation in eukaryotic cells. The active ATPase sites in the MCM2-7 ring are formed through the interaction surfaces of two neighboring subunits such that a critical structure of a conserved arginine finger motif is provided in trans relative to the ATP-binding site of the Walker A box of the adjacent subunit. The six ATPase active sites, however, are likely to contribute differentially to the complex helicase activity.</text>
</comment>
<dbReference type="GO" id="GO:0003697">
    <property type="term" value="F:single-stranded DNA binding"/>
    <property type="evidence" value="ECO:0007669"/>
    <property type="project" value="TreeGrafter"/>
</dbReference>
<dbReference type="InterPro" id="IPR033762">
    <property type="entry name" value="MCM_OB"/>
</dbReference>
<accession>A0A9W8DHU0</accession>
<evidence type="ECO:0000256" key="2">
    <source>
        <dbReference type="ARBA" id="ARBA00008010"/>
    </source>
</evidence>
<dbReference type="SMART" id="SM00350">
    <property type="entry name" value="MCM"/>
    <property type="match status" value="1"/>
</dbReference>
<dbReference type="Pfam" id="PF21128">
    <property type="entry name" value="WHD_MCM4"/>
    <property type="match status" value="1"/>
</dbReference>
<dbReference type="GO" id="GO:0005524">
    <property type="term" value="F:ATP binding"/>
    <property type="evidence" value="ECO:0007669"/>
    <property type="project" value="UniProtKB-UniRule"/>
</dbReference>
<evidence type="ECO:0000256" key="6">
    <source>
        <dbReference type="ARBA" id="ARBA00022806"/>
    </source>
</evidence>
<dbReference type="Proteomes" id="UP001150569">
    <property type="component" value="Unassembled WGS sequence"/>
</dbReference>
<dbReference type="FunFam" id="2.20.28.10:FF:000003">
    <property type="entry name" value="DNA helicase"/>
    <property type="match status" value="1"/>
</dbReference>
<comment type="catalytic activity">
    <reaction evidence="11">
        <text>ATP + H2O = ADP + phosphate + H(+)</text>
        <dbReference type="Rhea" id="RHEA:13065"/>
        <dbReference type="ChEBI" id="CHEBI:15377"/>
        <dbReference type="ChEBI" id="CHEBI:15378"/>
        <dbReference type="ChEBI" id="CHEBI:30616"/>
        <dbReference type="ChEBI" id="CHEBI:43474"/>
        <dbReference type="ChEBI" id="CHEBI:456216"/>
        <dbReference type="EC" id="3.6.4.12"/>
    </reaction>
</comment>
<dbReference type="Gene3D" id="2.40.50.140">
    <property type="entry name" value="Nucleic acid-binding proteins"/>
    <property type="match status" value="1"/>
</dbReference>
<dbReference type="GO" id="GO:0006279">
    <property type="term" value="P:premeiotic DNA replication"/>
    <property type="evidence" value="ECO:0007669"/>
    <property type="project" value="UniProtKB-ARBA"/>
</dbReference>
<feature type="region of interest" description="Disordered" evidence="12">
    <location>
        <begin position="1"/>
        <end position="56"/>
    </location>
</feature>
<dbReference type="InterPro" id="IPR008047">
    <property type="entry name" value="MCM_4"/>
</dbReference>
<dbReference type="GO" id="GO:0031261">
    <property type="term" value="C:DNA replication preinitiation complex"/>
    <property type="evidence" value="ECO:0007669"/>
    <property type="project" value="UniProtKB-ARBA"/>
</dbReference>
<dbReference type="InterPro" id="IPR012340">
    <property type="entry name" value="NA-bd_OB-fold"/>
</dbReference>
<dbReference type="GO" id="GO:0042555">
    <property type="term" value="C:MCM complex"/>
    <property type="evidence" value="ECO:0007669"/>
    <property type="project" value="UniProtKB-UniRule"/>
</dbReference>
<protein>
    <recommendedName>
        <fullName evidence="11">DNA replication licensing factor MCM4</fullName>
        <ecNumber evidence="11">3.6.4.12</ecNumber>
    </recommendedName>
</protein>
<dbReference type="Pfam" id="PF17207">
    <property type="entry name" value="MCM_OB"/>
    <property type="match status" value="1"/>
</dbReference>
<dbReference type="EC" id="3.6.4.12" evidence="11"/>
<keyword evidence="7 10" id="KW-0067">ATP-binding</keyword>
<dbReference type="PROSITE" id="PS00847">
    <property type="entry name" value="MCM_1"/>
    <property type="match status" value="1"/>
</dbReference>
<evidence type="ECO:0000256" key="10">
    <source>
        <dbReference type="RuleBase" id="RU004070"/>
    </source>
</evidence>
<dbReference type="GO" id="GO:0000727">
    <property type="term" value="P:double-strand break repair via break-induced replication"/>
    <property type="evidence" value="ECO:0007669"/>
    <property type="project" value="TreeGrafter"/>
</dbReference>
<feature type="compositionally biased region" description="Polar residues" evidence="12">
    <location>
        <begin position="1"/>
        <end position="10"/>
    </location>
</feature>
<keyword evidence="15" id="KW-1185">Reference proteome</keyword>
<dbReference type="GO" id="GO:0006271">
    <property type="term" value="P:DNA strand elongation involved in DNA replication"/>
    <property type="evidence" value="ECO:0007669"/>
    <property type="project" value="TreeGrafter"/>
</dbReference>
<dbReference type="OrthoDB" id="10251574at2759"/>
<dbReference type="InterPro" id="IPR027417">
    <property type="entry name" value="P-loop_NTPase"/>
</dbReference>
<dbReference type="AlphaFoldDB" id="A0A9W8DHU0"/>
<evidence type="ECO:0000256" key="9">
    <source>
        <dbReference type="ARBA" id="ARBA00023242"/>
    </source>
</evidence>
<dbReference type="PRINTS" id="PR01657">
    <property type="entry name" value="MCMFAMILY"/>
</dbReference>
<dbReference type="FunFam" id="3.40.50.300:FF:000217">
    <property type="entry name" value="DNA helicase"/>
    <property type="match status" value="1"/>
</dbReference>
<dbReference type="PANTHER" id="PTHR11630:SF66">
    <property type="entry name" value="DNA REPLICATION LICENSING FACTOR MCM4"/>
    <property type="match status" value="1"/>
</dbReference>
<dbReference type="GO" id="GO:0043596">
    <property type="term" value="C:nuclear replication fork"/>
    <property type="evidence" value="ECO:0007669"/>
    <property type="project" value="UniProtKB-ARBA"/>
</dbReference>
<evidence type="ECO:0000256" key="11">
    <source>
        <dbReference type="RuleBase" id="RU368062"/>
    </source>
</evidence>
<dbReference type="InterPro" id="IPR041562">
    <property type="entry name" value="MCM_lid"/>
</dbReference>
<evidence type="ECO:0000256" key="12">
    <source>
        <dbReference type="SAM" id="MobiDB-lite"/>
    </source>
</evidence>
<dbReference type="GO" id="GO:1902975">
    <property type="term" value="P:mitotic DNA replication initiation"/>
    <property type="evidence" value="ECO:0007669"/>
    <property type="project" value="TreeGrafter"/>
</dbReference>